<evidence type="ECO:0000256" key="1">
    <source>
        <dbReference type="SAM" id="MobiDB-lite"/>
    </source>
</evidence>
<feature type="compositionally biased region" description="Low complexity" evidence="1">
    <location>
        <begin position="28"/>
        <end position="41"/>
    </location>
</feature>
<sequence>MSDHSHEEEINDGVVPEVEDVDDESILSSASNANSSSSSSNQEEEDHSLTPTTAENSVDNNASDSINRSIALPREHSYLEESHPLLSDEDHLKIGRGSRISPHGDFSSHDHKPNVKHTLELAVLELHGVVLFPGCTIPAKLQNRSMIRYLGRQIRLCRMDPVAQPFVKLGILPHEWTSPLSSPAPTLSQQRRHRRNETAQDERPSQRQRNSDNGARIRSRGARVQRGLWMRQRFSFGNREIRATASSRSLRQSFTRLRDEFQFENMDLNLDLDYDDDSESESNGENDVDVDENDGSSLSHQLSPKPSHPLVGRIGTIATVQYTHERTNMGGHDDDRHNDDSQSSSSLWRHYEEAPELVFTAVGTSRFRILSCINEDEDIFEVEEIHADPLVRPPISSWTIPFRRQKIDDDDNDNDDDENSEEHSNKIGSITSSDFGTIETRSTRLQTQTERMAWNLSQLTPVPYFVYLRWMPWNLVDKIVEALQTNNGRGNLPSLGEDSAVANHKKEPTMFSYWMANNAPFSEGERLQLLKMNSVLERLLFIWKNIRKWTAENTQGRICCDLCETSFTTVSDIFTVGGAEGTTSTYVNGQGFIHQITTLRNVDENKLIFQGAPSTENSYFPGYSWWITKCHRCGSHLGWKFQKLFILEIDGGDDGDDDVDNDNRIGDRDTSERPPYFYGFMSSNLKIKIRKR</sequence>
<dbReference type="PROSITE" id="PS51788">
    <property type="entry name" value="CULT"/>
    <property type="match status" value="1"/>
</dbReference>
<evidence type="ECO:0000313" key="3">
    <source>
        <dbReference type="EMBL" id="CAE0722960.1"/>
    </source>
</evidence>
<feature type="compositionally biased region" description="Low complexity" evidence="1">
    <location>
        <begin position="178"/>
        <end position="188"/>
    </location>
</feature>
<feature type="region of interest" description="Disordered" evidence="1">
    <location>
        <begin position="178"/>
        <end position="222"/>
    </location>
</feature>
<dbReference type="Gene3D" id="1.20.58.1480">
    <property type="match status" value="1"/>
</dbReference>
<name>A0A7S4APY0_9STRA</name>
<feature type="compositionally biased region" description="Basic and acidic residues" evidence="1">
    <location>
        <begin position="196"/>
        <end position="205"/>
    </location>
</feature>
<dbReference type="CDD" id="cd15777">
    <property type="entry name" value="CRBN_C_like"/>
    <property type="match status" value="1"/>
</dbReference>
<accession>A0A7S4APY0</accession>
<dbReference type="AlphaFoldDB" id="A0A7S4APY0"/>
<feature type="region of interest" description="Disordered" evidence="1">
    <location>
        <begin position="327"/>
        <end position="347"/>
    </location>
</feature>
<feature type="compositionally biased region" description="Polar residues" evidence="1">
    <location>
        <begin position="49"/>
        <end position="63"/>
    </location>
</feature>
<feature type="compositionally biased region" description="Acidic residues" evidence="1">
    <location>
        <begin position="408"/>
        <end position="420"/>
    </location>
</feature>
<proteinExistence type="predicted"/>
<protein>
    <recommendedName>
        <fullName evidence="2">CULT domain-containing protein</fullName>
    </recommendedName>
</protein>
<organism evidence="3">
    <name type="scientific">Pseudo-nitzschia australis</name>
    <dbReference type="NCBI Taxonomy" id="44445"/>
    <lineage>
        <taxon>Eukaryota</taxon>
        <taxon>Sar</taxon>
        <taxon>Stramenopiles</taxon>
        <taxon>Ochrophyta</taxon>
        <taxon>Bacillariophyta</taxon>
        <taxon>Bacillariophyceae</taxon>
        <taxon>Bacillariophycidae</taxon>
        <taxon>Bacillariales</taxon>
        <taxon>Bacillariaceae</taxon>
        <taxon>Pseudo-nitzschia</taxon>
    </lineage>
</organism>
<dbReference type="EMBL" id="HBIX01022559">
    <property type="protein sequence ID" value="CAE0722960.1"/>
    <property type="molecule type" value="Transcribed_RNA"/>
</dbReference>
<feature type="region of interest" description="Disordered" evidence="1">
    <location>
        <begin position="1"/>
        <end position="63"/>
    </location>
</feature>
<feature type="domain" description="CULT" evidence="2">
    <location>
        <begin position="555"/>
        <end position="689"/>
    </location>
</feature>
<feature type="compositionally biased region" description="Acidic residues" evidence="1">
    <location>
        <begin position="271"/>
        <end position="294"/>
    </location>
</feature>
<reference evidence="3" key="1">
    <citation type="submission" date="2021-01" db="EMBL/GenBank/DDBJ databases">
        <authorList>
            <person name="Corre E."/>
            <person name="Pelletier E."/>
            <person name="Niang G."/>
            <person name="Scheremetjew M."/>
            <person name="Finn R."/>
            <person name="Kale V."/>
            <person name="Holt S."/>
            <person name="Cochrane G."/>
            <person name="Meng A."/>
            <person name="Brown T."/>
            <person name="Cohen L."/>
        </authorList>
    </citation>
    <scope>NUCLEOTIDE SEQUENCE</scope>
    <source>
        <strain evidence="3">10249 10 AB</strain>
    </source>
</reference>
<feature type="region of interest" description="Disordered" evidence="1">
    <location>
        <begin position="271"/>
        <end position="312"/>
    </location>
</feature>
<dbReference type="Gene3D" id="2.170.150.20">
    <property type="entry name" value="Peptide methionine sulfoxide reductase"/>
    <property type="match status" value="1"/>
</dbReference>
<feature type="compositionally biased region" description="Basic and acidic residues" evidence="1">
    <location>
        <begin position="327"/>
        <end position="340"/>
    </location>
</feature>
<dbReference type="InterPro" id="IPR003111">
    <property type="entry name" value="Lon_prtase_N"/>
</dbReference>
<dbReference type="InterPro" id="IPR034750">
    <property type="entry name" value="CULT"/>
</dbReference>
<dbReference type="Pfam" id="PF02190">
    <property type="entry name" value="LON_substr_bdg"/>
    <property type="match status" value="1"/>
</dbReference>
<evidence type="ECO:0000259" key="2">
    <source>
        <dbReference type="PROSITE" id="PS51788"/>
    </source>
</evidence>
<feature type="region of interest" description="Disordered" evidence="1">
    <location>
        <begin position="402"/>
        <end position="433"/>
    </location>
</feature>
<gene>
    <name evidence="3" type="ORF">PAUS00366_LOCUS15716</name>
</gene>
<dbReference type="FunFam" id="2.170.150.20:FF:000007">
    <property type="entry name" value="Protein cereblon"/>
    <property type="match status" value="1"/>
</dbReference>